<evidence type="ECO:0000313" key="2">
    <source>
        <dbReference type="Proteomes" id="UP001428817"/>
    </source>
</evidence>
<dbReference type="InterPro" id="IPR006764">
    <property type="entry name" value="SAM_dep_MeTrfase_SAV2177_type"/>
</dbReference>
<dbReference type="Gene3D" id="3.40.50.150">
    <property type="entry name" value="Vaccinia Virus protein VP39"/>
    <property type="match status" value="1"/>
</dbReference>
<name>A0ABP9QBZ1_9PSEU</name>
<dbReference type="PIRSF" id="PIRSF017393">
    <property type="entry name" value="MTase_SAV2177"/>
    <property type="match status" value="1"/>
</dbReference>
<organism evidence="1 2">
    <name type="scientific">Pseudonocardia eucalypti</name>
    <dbReference type="NCBI Taxonomy" id="648755"/>
    <lineage>
        <taxon>Bacteria</taxon>
        <taxon>Bacillati</taxon>
        <taxon>Actinomycetota</taxon>
        <taxon>Actinomycetes</taxon>
        <taxon>Pseudonocardiales</taxon>
        <taxon>Pseudonocardiaceae</taxon>
        <taxon>Pseudonocardia</taxon>
    </lineage>
</organism>
<dbReference type="GO" id="GO:0032259">
    <property type="term" value="P:methylation"/>
    <property type="evidence" value="ECO:0007669"/>
    <property type="project" value="UniProtKB-KW"/>
</dbReference>
<dbReference type="SUPFAM" id="SSF53335">
    <property type="entry name" value="S-adenosyl-L-methionine-dependent methyltransferases"/>
    <property type="match status" value="1"/>
</dbReference>
<keyword evidence="1" id="KW-0489">Methyltransferase</keyword>
<dbReference type="GO" id="GO:0008168">
    <property type="term" value="F:methyltransferase activity"/>
    <property type="evidence" value="ECO:0007669"/>
    <property type="project" value="UniProtKB-KW"/>
</dbReference>
<gene>
    <name evidence="1" type="ORF">GCM10023321_40310</name>
</gene>
<accession>A0ABP9QBZ1</accession>
<keyword evidence="1" id="KW-0808">Transferase</keyword>
<reference evidence="2" key="1">
    <citation type="journal article" date="2019" name="Int. J. Syst. Evol. Microbiol.">
        <title>The Global Catalogue of Microorganisms (GCM) 10K type strain sequencing project: providing services to taxonomists for standard genome sequencing and annotation.</title>
        <authorList>
            <consortium name="The Broad Institute Genomics Platform"/>
            <consortium name="The Broad Institute Genome Sequencing Center for Infectious Disease"/>
            <person name="Wu L."/>
            <person name="Ma J."/>
        </authorList>
    </citation>
    <scope>NUCLEOTIDE SEQUENCE [LARGE SCALE GENOMIC DNA]</scope>
    <source>
        <strain evidence="2">JCM 18303</strain>
    </source>
</reference>
<keyword evidence="2" id="KW-1185">Reference proteome</keyword>
<dbReference type="Pfam" id="PF04672">
    <property type="entry name" value="Methyltransf_19"/>
    <property type="match status" value="1"/>
</dbReference>
<protein>
    <submittedName>
        <fullName evidence="1">SAM-dependent methyltransferase</fullName>
    </submittedName>
</protein>
<dbReference type="EMBL" id="BAABJP010000018">
    <property type="protein sequence ID" value="GAA5159322.1"/>
    <property type="molecule type" value="Genomic_DNA"/>
</dbReference>
<comment type="caution">
    <text evidence="1">The sequence shown here is derived from an EMBL/GenBank/DDBJ whole genome shotgun (WGS) entry which is preliminary data.</text>
</comment>
<dbReference type="Proteomes" id="UP001428817">
    <property type="component" value="Unassembled WGS sequence"/>
</dbReference>
<evidence type="ECO:0000313" key="1">
    <source>
        <dbReference type="EMBL" id="GAA5159322.1"/>
    </source>
</evidence>
<sequence>MTPVTDGSNADGPPALPSDYFARPSPARMWNYLQGGKDNYPLDRRAGEIMAASYPDIFYLARQCRLFLARAVRLVASEGGVRQFLDLGCGLPAPPDLFDLHLVAQRVHKDSRVVYLDNDKAVLAHARALMTSSTDEGVCVYVESDARKIDYVLNEARQTLDFDRPICVVLFGLLGAIGLDEAMALVARLRDEVAGGSYFMVNDSVQLGDEMVRAQERRRETGIDNYTLRTPEQFAAYFEGLELVDPGIVPCTLWRPGLSLDRPRPVDSYGGVGRKP</sequence>
<dbReference type="InterPro" id="IPR029063">
    <property type="entry name" value="SAM-dependent_MTases_sf"/>
</dbReference>
<proteinExistence type="predicted"/>